<organism evidence="1 2">
    <name type="scientific">Apolygus lucorum</name>
    <name type="common">Small green plant bug</name>
    <name type="synonym">Lygocoris lucorum</name>
    <dbReference type="NCBI Taxonomy" id="248454"/>
    <lineage>
        <taxon>Eukaryota</taxon>
        <taxon>Metazoa</taxon>
        <taxon>Ecdysozoa</taxon>
        <taxon>Arthropoda</taxon>
        <taxon>Hexapoda</taxon>
        <taxon>Insecta</taxon>
        <taxon>Pterygota</taxon>
        <taxon>Neoptera</taxon>
        <taxon>Paraneoptera</taxon>
        <taxon>Hemiptera</taxon>
        <taxon>Heteroptera</taxon>
        <taxon>Panheteroptera</taxon>
        <taxon>Cimicomorpha</taxon>
        <taxon>Miridae</taxon>
        <taxon>Mirini</taxon>
        <taxon>Apolygus</taxon>
    </lineage>
</organism>
<protein>
    <submittedName>
        <fullName evidence="1">Uncharacterized protein</fullName>
    </submittedName>
</protein>
<dbReference type="EMBL" id="WIXP02000013">
    <property type="protein sequence ID" value="KAF6201050.1"/>
    <property type="molecule type" value="Genomic_DNA"/>
</dbReference>
<proteinExistence type="predicted"/>
<dbReference type="Proteomes" id="UP000466442">
    <property type="component" value="Unassembled WGS sequence"/>
</dbReference>
<dbReference type="AlphaFoldDB" id="A0A8S9WVU4"/>
<accession>A0A8S9WVU4</accession>
<sequence length="113" mass="12400">MFPRARDSISRSSPIVSASVLSSMFGPIVKFFQVNNAVKSDAKIQYKDFKKLNGEVALKMALSNPKVVDFLGGRDVLGVDCNIINSYNATLNIQVDHTLHQRKGAEQKNTATS</sequence>
<gene>
    <name evidence="1" type="ORF">GE061_005497</name>
</gene>
<keyword evidence="2" id="KW-1185">Reference proteome</keyword>
<comment type="caution">
    <text evidence="1">The sequence shown here is derived from an EMBL/GenBank/DDBJ whole genome shotgun (WGS) entry which is preliminary data.</text>
</comment>
<evidence type="ECO:0000313" key="2">
    <source>
        <dbReference type="Proteomes" id="UP000466442"/>
    </source>
</evidence>
<name>A0A8S9WVU4_APOLU</name>
<reference evidence="1" key="1">
    <citation type="journal article" date="2021" name="Mol. Ecol. Resour.">
        <title>Apolygus lucorum genome provides insights into omnivorousness and mesophyll feeding.</title>
        <authorList>
            <person name="Liu Y."/>
            <person name="Liu H."/>
            <person name="Wang H."/>
            <person name="Huang T."/>
            <person name="Liu B."/>
            <person name="Yang B."/>
            <person name="Yin L."/>
            <person name="Li B."/>
            <person name="Zhang Y."/>
            <person name="Zhang S."/>
            <person name="Jiang F."/>
            <person name="Zhang X."/>
            <person name="Ren Y."/>
            <person name="Wang B."/>
            <person name="Wang S."/>
            <person name="Lu Y."/>
            <person name="Wu K."/>
            <person name="Fan W."/>
            <person name="Wang G."/>
        </authorList>
    </citation>
    <scope>NUCLEOTIDE SEQUENCE</scope>
    <source>
        <strain evidence="1">12Hb</strain>
    </source>
</reference>
<evidence type="ECO:0000313" key="1">
    <source>
        <dbReference type="EMBL" id="KAF6201050.1"/>
    </source>
</evidence>